<organism evidence="1 2">
    <name type="scientific">Gossypium raimondii</name>
    <name type="common">Peruvian cotton</name>
    <name type="synonym">Gossypium klotzschianum subsp. raimondii</name>
    <dbReference type="NCBI Taxonomy" id="29730"/>
    <lineage>
        <taxon>Eukaryota</taxon>
        <taxon>Viridiplantae</taxon>
        <taxon>Streptophyta</taxon>
        <taxon>Embryophyta</taxon>
        <taxon>Tracheophyta</taxon>
        <taxon>Spermatophyta</taxon>
        <taxon>Magnoliopsida</taxon>
        <taxon>eudicotyledons</taxon>
        <taxon>Gunneridae</taxon>
        <taxon>Pentapetalae</taxon>
        <taxon>rosids</taxon>
        <taxon>malvids</taxon>
        <taxon>Malvales</taxon>
        <taxon>Malvaceae</taxon>
        <taxon>Malvoideae</taxon>
        <taxon>Gossypium</taxon>
    </lineage>
</organism>
<dbReference type="AlphaFoldDB" id="A0A7J8PJE7"/>
<sequence>MELPYAILVCYCGSSASFRTSWSNENPRRRVFDCENYGMI</sequence>
<evidence type="ECO:0000313" key="2">
    <source>
        <dbReference type="Proteomes" id="UP000593578"/>
    </source>
</evidence>
<proteinExistence type="predicted"/>
<gene>
    <name evidence="1" type="ORF">Gorai_018099</name>
</gene>
<dbReference type="Proteomes" id="UP000593578">
    <property type="component" value="Unassembled WGS sequence"/>
</dbReference>
<reference evidence="1 2" key="1">
    <citation type="journal article" date="2019" name="Genome Biol. Evol.">
        <title>Insights into the evolution of the New World diploid cottons (Gossypium, subgenus Houzingenia) based on genome sequencing.</title>
        <authorList>
            <person name="Grover C.E."/>
            <person name="Arick M.A. 2nd"/>
            <person name="Thrash A."/>
            <person name="Conover J.L."/>
            <person name="Sanders W.S."/>
            <person name="Peterson D.G."/>
            <person name="Frelichowski J.E."/>
            <person name="Scheffler J.A."/>
            <person name="Scheffler B.E."/>
            <person name="Wendel J.F."/>
        </authorList>
    </citation>
    <scope>NUCLEOTIDE SEQUENCE [LARGE SCALE GENOMIC DNA]</scope>
    <source>
        <strain evidence="1">8</strain>
        <tissue evidence="1">Leaf</tissue>
    </source>
</reference>
<dbReference type="EMBL" id="JABEZZ010000007">
    <property type="protein sequence ID" value="MBA0589348.1"/>
    <property type="molecule type" value="Genomic_DNA"/>
</dbReference>
<accession>A0A7J8PJE7</accession>
<evidence type="ECO:0000313" key="1">
    <source>
        <dbReference type="EMBL" id="MBA0589348.1"/>
    </source>
</evidence>
<comment type="caution">
    <text evidence="1">The sequence shown here is derived from an EMBL/GenBank/DDBJ whole genome shotgun (WGS) entry which is preliminary data.</text>
</comment>
<name>A0A7J8PJE7_GOSRA</name>
<protein>
    <submittedName>
        <fullName evidence="1">Uncharacterized protein</fullName>
    </submittedName>
</protein>